<evidence type="ECO:0000313" key="2">
    <source>
        <dbReference type="Proteomes" id="UP001060170"/>
    </source>
</evidence>
<evidence type="ECO:0000313" key="1">
    <source>
        <dbReference type="EMBL" id="KAI7959514.1"/>
    </source>
</evidence>
<name>A0ACC0ET48_9BASI</name>
<dbReference type="EMBL" id="CM045867">
    <property type="protein sequence ID" value="KAI7959514.1"/>
    <property type="molecule type" value="Genomic_DNA"/>
</dbReference>
<sequence length="685" mass="76775">MAINNRRNSTLNKRNSTSNKRNPTNMATTESNSDETPASTTNSDDPATDIEVINNNTSTPTTTPPSGSSADTSIVVDVDTKSEAAAKKRKLTSKVWDHFQRVIEGDIVKAICNYCTSTLSATSTSGTNHLRRHADRCFTEHGGVTSDRKTQLNFLARPNSVWIFSQDDTRDKLAEMIVRHEYAFNMVEHPGFITFMQTAQPKFMIPGRMTVRNDCVKLYNQLKAIQISKMAKVNHISLTTDLWTSSDLTGYMVVTAHYIDEDFLLNKSIISFRPLLSPHTGQVIADRLSQVLNEWGALNKLAFITLDNASSNNVAVARLQRFISDRSLVSGQPATSPYFHVRCSAHVINLVVKDGLKQVSGPIERLRESVKYIRGSPSRMEGFERALVASNIDPKKKHSSKDVPTRWNATYLMIESSLPLKLAFQQLSMDDDKFEVSPSSLDWEELAAMKDFLKPFYEATLELSGTKSKLNLPDPSRSTTPTSPISLKPMKEKFLKYWKPMQELAAIGLVLDPRYKIRYLQYSLEETHTSQEIRDFLAKVRAAILNLWTMYIPAAAPSLLPATATPSAPKPIDEDTSRFLQYMNGSTDRMPSNAPGAELDLYLEERNTPITDRKFDILAWWKMNGSRFPTLSKLAKVILMTPVTSVASESAFSTGGRVLDDYRSRLNEETVEALLCAQDWIKANA</sequence>
<comment type="caution">
    <text evidence="1">The sequence shown here is derived from an EMBL/GenBank/DDBJ whole genome shotgun (WGS) entry which is preliminary data.</text>
</comment>
<organism evidence="1 2">
    <name type="scientific">Puccinia striiformis f. sp. tritici</name>
    <dbReference type="NCBI Taxonomy" id="168172"/>
    <lineage>
        <taxon>Eukaryota</taxon>
        <taxon>Fungi</taxon>
        <taxon>Dikarya</taxon>
        <taxon>Basidiomycota</taxon>
        <taxon>Pucciniomycotina</taxon>
        <taxon>Pucciniomycetes</taxon>
        <taxon>Pucciniales</taxon>
        <taxon>Pucciniaceae</taxon>
        <taxon>Puccinia</taxon>
    </lineage>
</organism>
<reference evidence="1 2" key="3">
    <citation type="journal article" date="2022" name="Microbiol. Spectr.">
        <title>Folding features and dynamics of 3D genome architecture in plant fungal pathogens.</title>
        <authorList>
            <person name="Xia C."/>
        </authorList>
    </citation>
    <scope>NUCLEOTIDE SEQUENCE [LARGE SCALE GENOMIC DNA]</scope>
    <source>
        <strain evidence="1 2">93-210</strain>
    </source>
</reference>
<gene>
    <name evidence="1" type="ORF">MJO28_003305</name>
</gene>
<reference evidence="2" key="1">
    <citation type="journal article" date="2018" name="BMC Genomics">
        <title>Genomic insights into host adaptation between the wheat stripe rust pathogen (Puccinia striiformis f. sp. tritici) and the barley stripe rust pathogen (Puccinia striiformis f. sp. hordei).</title>
        <authorList>
            <person name="Xia C."/>
            <person name="Wang M."/>
            <person name="Yin C."/>
            <person name="Cornejo O.E."/>
            <person name="Hulbert S.H."/>
            <person name="Chen X."/>
        </authorList>
    </citation>
    <scope>NUCLEOTIDE SEQUENCE [LARGE SCALE GENOMIC DNA]</scope>
    <source>
        <strain evidence="2">93-210</strain>
    </source>
</reference>
<reference evidence="2" key="2">
    <citation type="journal article" date="2018" name="Mol. Plant Microbe Interact.">
        <title>Genome sequence resources for the wheat stripe rust pathogen (Puccinia striiformis f. sp. tritici) and the barley stripe rust pathogen (Puccinia striiformis f. sp. hordei).</title>
        <authorList>
            <person name="Xia C."/>
            <person name="Wang M."/>
            <person name="Yin C."/>
            <person name="Cornejo O.E."/>
            <person name="Hulbert S.H."/>
            <person name="Chen X."/>
        </authorList>
    </citation>
    <scope>NUCLEOTIDE SEQUENCE [LARGE SCALE GENOMIC DNA]</scope>
    <source>
        <strain evidence="2">93-210</strain>
    </source>
</reference>
<proteinExistence type="predicted"/>
<accession>A0ACC0ET48</accession>
<dbReference type="Proteomes" id="UP001060170">
    <property type="component" value="Chromosome 3"/>
</dbReference>
<protein>
    <submittedName>
        <fullName evidence="1">Uncharacterized protein</fullName>
    </submittedName>
</protein>
<keyword evidence="2" id="KW-1185">Reference proteome</keyword>